<evidence type="ECO:0008006" key="3">
    <source>
        <dbReference type="Google" id="ProtNLM"/>
    </source>
</evidence>
<dbReference type="Proteomes" id="UP000240638">
    <property type="component" value="Unassembled WGS sequence"/>
</dbReference>
<protein>
    <recommendedName>
        <fullName evidence="3">DUF2493 domain-containing protein</fullName>
    </recommendedName>
</protein>
<evidence type="ECO:0000313" key="1">
    <source>
        <dbReference type="EMBL" id="PTB17743.1"/>
    </source>
</evidence>
<accession>A0A2T3XMJ5</accession>
<organism evidence="1 2">
    <name type="scientific">Trinickia symbiotica</name>
    <dbReference type="NCBI Taxonomy" id="863227"/>
    <lineage>
        <taxon>Bacteria</taxon>
        <taxon>Pseudomonadati</taxon>
        <taxon>Pseudomonadota</taxon>
        <taxon>Betaproteobacteria</taxon>
        <taxon>Burkholderiales</taxon>
        <taxon>Burkholderiaceae</taxon>
        <taxon>Trinickia</taxon>
    </lineage>
</organism>
<proteinExistence type="predicted"/>
<gene>
    <name evidence="1" type="ORF">C9I57_26340</name>
</gene>
<reference evidence="1 2" key="1">
    <citation type="submission" date="2018-03" db="EMBL/GenBank/DDBJ databases">
        <title>Whole genome analyses suggest that Burkholderia sensu lato contains two further novel genera in the rhizoxinica-symbiotica group Mycetohabitans gen. nov., and Trinickia gen. nov.: implications for the evolution of diazotrophy and nodulation in the Burkholderiaceae.</title>
        <authorList>
            <person name="Estrada De Los Santos P."/>
            <person name="Palmer M."/>
            <person name="Chavez-Ramirez B."/>
            <person name="Steenkamp E.T."/>
            <person name="Hirsch A.M."/>
            <person name="Manyaka P."/>
            <person name="Maluk M."/>
            <person name="Lafos M."/>
            <person name="Crook M."/>
            <person name="Gross E."/>
            <person name="Simon M.F."/>
            <person name="Bueno Dos Reis Junior F."/>
            <person name="Poole P.S."/>
            <person name="Venter S.N."/>
            <person name="James E.K."/>
        </authorList>
    </citation>
    <scope>NUCLEOTIDE SEQUENCE [LARGE SCALE GENOMIC DNA]</scope>
    <source>
        <strain evidence="1 2">JPY-366</strain>
    </source>
</reference>
<evidence type="ECO:0000313" key="2">
    <source>
        <dbReference type="Proteomes" id="UP000240638"/>
    </source>
</evidence>
<comment type="caution">
    <text evidence="1">The sequence shown here is derived from an EMBL/GenBank/DDBJ whole genome shotgun (WGS) entry which is preliminary data.</text>
</comment>
<dbReference type="AlphaFoldDB" id="A0A2T3XMJ5"/>
<name>A0A2T3XMJ5_9BURK</name>
<dbReference type="EMBL" id="PYUC01000016">
    <property type="protein sequence ID" value="PTB17743.1"/>
    <property type="molecule type" value="Genomic_DNA"/>
</dbReference>
<sequence>MVEDDLRSSIGSKHPLVVAGFSGLGYADPAHLDRQFREILNQKIKKHGRHNLIVVAGATDEGIGRVYDLAREEGIATRGIVSSEAQRWGTKISPSCQHVIYVKRPEDDWNVTSPEGDSYMVRAALGGSFLAFGGGEVAVTEATEALNKGIRTELFPEFEPDPKKVEARRAKEKAKALEKGTDYKDFNATPLRDFVQQRSRGRLKSTPAVDWLTGC</sequence>